<organism evidence="3 4">
    <name type="scientific">Funneliformis caledonium</name>
    <dbReference type="NCBI Taxonomy" id="1117310"/>
    <lineage>
        <taxon>Eukaryota</taxon>
        <taxon>Fungi</taxon>
        <taxon>Fungi incertae sedis</taxon>
        <taxon>Mucoromycota</taxon>
        <taxon>Glomeromycotina</taxon>
        <taxon>Glomeromycetes</taxon>
        <taxon>Glomerales</taxon>
        <taxon>Glomeraceae</taxon>
        <taxon>Funneliformis</taxon>
    </lineage>
</organism>
<evidence type="ECO:0000256" key="1">
    <source>
        <dbReference type="SAM" id="Coils"/>
    </source>
</evidence>
<keyword evidence="1" id="KW-0175">Coiled coil</keyword>
<keyword evidence="4" id="KW-1185">Reference proteome</keyword>
<feature type="signal peptide" evidence="2">
    <location>
        <begin position="1"/>
        <end position="25"/>
    </location>
</feature>
<gene>
    <name evidence="3" type="ORF">FCALED_LOCUS8971</name>
</gene>
<evidence type="ECO:0000313" key="3">
    <source>
        <dbReference type="EMBL" id="CAG8608966.1"/>
    </source>
</evidence>
<protein>
    <submittedName>
        <fullName evidence="3">2734_t:CDS:1</fullName>
    </submittedName>
</protein>
<dbReference type="EMBL" id="CAJVPQ010002805">
    <property type="protein sequence ID" value="CAG8608966.1"/>
    <property type="molecule type" value="Genomic_DNA"/>
</dbReference>
<feature type="coiled-coil region" evidence="1">
    <location>
        <begin position="193"/>
        <end position="220"/>
    </location>
</feature>
<proteinExistence type="predicted"/>
<sequence length="367" mass="42266">MSSSNNKLLLLTMFSVGFLIGGAVGFVGVNQQQQQHQIHDIENDQEQEIDDDDITVVNCKFYNKQSYLSSHHTSFPSPHSSLSNSPTSSVIPKLHQLHIHQKELYKKQQTLHSYIITFNHKYTCLLTETNVFKGYSCLQMSKSKEKLDLLQQKIKCKGKSVSDNINGGFGYILEIKNYMKMQMAEMKWLEQFKETYEEKLENSMKELDKMKEEFNEFNANPVIHRRRHRKIRRSSGINAENKEQDGENEFCTINPISNSTYENSTPSFVPLSASIQSAPPSPPHFKTPSRIVPTNYGSEIKLKLMTTEDKVLRSSNIRERYMKYRPTISSRLNPVRRCELGLRSSVGVLSPRYLSDVKMDTGYNEDV</sequence>
<keyword evidence="2" id="KW-0732">Signal</keyword>
<name>A0A9N9CQY6_9GLOM</name>
<dbReference type="OrthoDB" id="2382317at2759"/>
<comment type="caution">
    <text evidence="3">The sequence shown here is derived from an EMBL/GenBank/DDBJ whole genome shotgun (WGS) entry which is preliminary data.</text>
</comment>
<accession>A0A9N9CQY6</accession>
<reference evidence="3" key="1">
    <citation type="submission" date="2021-06" db="EMBL/GenBank/DDBJ databases">
        <authorList>
            <person name="Kallberg Y."/>
            <person name="Tangrot J."/>
            <person name="Rosling A."/>
        </authorList>
    </citation>
    <scope>NUCLEOTIDE SEQUENCE</scope>
    <source>
        <strain evidence="3">UK204</strain>
    </source>
</reference>
<dbReference type="AlphaFoldDB" id="A0A9N9CQY6"/>
<dbReference type="Proteomes" id="UP000789570">
    <property type="component" value="Unassembled WGS sequence"/>
</dbReference>
<evidence type="ECO:0000256" key="2">
    <source>
        <dbReference type="SAM" id="SignalP"/>
    </source>
</evidence>
<evidence type="ECO:0000313" key="4">
    <source>
        <dbReference type="Proteomes" id="UP000789570"/>
    </source>
</evidence>
<feature type="chain" id="PRO_5040278026" evidence="2">
    <location>
        <begin position="26"/>
        <end position="367"/>
    </location>
</feature>